<name>A0A6J7WWD6_9CAUD</name>
<proteinExistence type="predicted"/>
<protein>
    <recommendedName>
        <fullName evidence="2">Terminase small subunit</fullName>
    </recommendedName>
</protein>
<gene>
    <name evidence="1" type="ORF">UFOVP372_1</name>
</gene>
<dbReference type="Pfam" id="PF20901">
    <property type="entry name" value="Sf6_terminase"/>
    <property type="match status" value="1"/>
</dbReference>
<dbReference type="EMBL" id="LR798302">
    <property type="protein sequence ID" value="CAB5222369.1"/>
    <property type="molecule type" value="Genomic_DNA"/>
</dbReference>
<evidence type="ECO:0008006" key="2">
    <source>
        <dbReference type="Google" id="ProtNLM"/>
    </source>
</evidence>
<organism evidence="1">
    <name type="scientific">uncultured Caudovirales phage</name>
    <dbReference type="NCBI Taxonomy" id="2100421"/>
    <lineage>
        <taxon>Viruses</taxon>
        <taxon>Duplodnaviria</taxon>
        <taxon>Heunggongvirae</taxon>
        <taxon>Uroviricota</taxon>
        <taxon>Caudoviricetes</taxon>
        <taxon>Peduoviridae</taxon>
        <taxon>Maltschvirus</taxon>
        <taxon>Maltschvirus maltsch</taxon>
    </lineage>
</organism>
<accession>A0A6J7WWD6</accession>
<reference evidence="1" key="1">
    <citation type="submission" date="2020-05" db="EMBL/GenBank/DDBJ databases">
        <authorList>
            <person name="Chiriac C."/>
            <person name="Salcher M."/>
            <person name="Ghai R."/>
            <person name="Kavagutti S V."/>
        </authorList>
    </citation>
    <scope>NUCLEOTIDE SEQUENCE</scope>
</reference>
<dbReference type="Gene3D" id="1.10.10.60">
    <property type="entry name" value="Homeodomain-like"/>
    <property type="match status" value="1"/>
</dbReference>
<dbReference type="InterPro" id="IPR048683">
    <property type="entry name" value="Sf6_terminase"/>
</dbReference>
<sequence length="186" mass="21478">MKQENTSFVGTAVASENQLPNWLSVPDPEPLRTSKEARALLHVEYEQIFERVVEDIYRGRSLQSLIEDDHRAISYEDFLRWVKRDPTRHERFKEAQEMRTEFLAGEILEIADGIESVDPTSNDTVNRDKLRIDTRKWLMSAHNKKRYGEIKQVELGGTISITEALAQAQARVIEGEVIDVTPRLEN</sequence>
<evidence type="ECO:0000313" key="1">
    <source>
        <dbReference type="EMBL" id="CAB5222369.1"/>
    </source>
</evidence>